<dbReference type="EnsemblFungi" id="PTTG_02891-t43_1">
    <property type="protein sequence ID" value="PTTG_02891-t43_1-p1"/>
    <property type="gene ID" value="PTTG_02891"/>
</dbReference>
<evidence type="ECO:0000256" key="2">
    <source>
        <dbReference type="ARBA" id="ARBA00022679"/>
    </source>
</evidence>
<evidence type="ECO:0000256" key="1">
    <source>
        <dbReference type="ARBA" id="ARBA00022516"/>
    </source>
</evidence>
<dbReference type="EC" id="2.7.8.5" evidence="7"/>
<dbReference type="GO" id="GO:0005524">
    <property type="term" value="F:ATP binding"/>
    <property type="evidence" value="ECO:0007669"/>
    <property type="project" value="UniProtKB-KW"/>
</dbReference>
<keyword evidence="3" id="KW-0677">Repeat</keyword>
<sequence length="555" mass="64176">MRLHQLKPTNPTRLNRILPRKTSLSPKKRNYNTHLPETQHRALDRLVNDLSAHLPHFRSPGKSIKVLKEPSHFYLELLNLIGRAQKRIFIASLYFGKEETNLIKALGNALESSKDLKLTILVDYLRSTREYARRQECSASLLRTLKARFPNQVDIRLFHTSELCGILKQIVPRRFDEGFGLQHMKIYGADRDIIMSGANLSSDYFTNRQDRYVKLSEQDELSEYLSELIELTSSISYRLEADELAEDGRPDGLRIVWPETNASRPPIDSRRASREFKKIAHQMYSGFTDRWRQKLLLIAQSTEQADHTQPHVSIFPTLQMSPFKIRHETALMIPKLIDFVDQLSSTPEHHSLVHEKTVLNWTSGYFSLLREYKSQMLSSNAHVEIITASPQANGFYQSNGVSKYIPSAYSYLENLFRNEVRKSAKQNQIIIRQWNRAGWTYHAKGLWINRFVRNVSREGEEERCLVTSIGSSNFGRRSAERDLECNLFIMLDRDLPRAIPGQPEDDKSKPEDGSLSSQLVDELSLLKGHVQPNDQKEAHVGIFVKFFTRLIRNML</sequence>
<evidence type="ECO:0000313" key="10">
    <source>
        <dbReference type="EnsemblFungi" id="PTTG_02891-t43_1-p1"/>
    </source>
</evidence>
<evidence type="ECO:0000256" key="3">
    <source>
        <dbReference type="ARBA" id="ARBA00022737"/>
    </source>
</evidence>
<evidence type="ECO:0000256" key="6">
    <source>
        <dbReference type="ARBA" id="ARBA00023264"/>
    </source>
</evidence>
<accession>A0A0C4EQ36</accession>
<reference evidence="9" key="2">
    <citation type="submission" date="2016-05" db="EMBL/GenBank/DDBJ databases">
        <title>Comparative analysis highlights variable genome content of wheat rusts and divergence of the mating loci.</title>
        <authorList>
            <person name="Cuomo C.A."/>
            <person name="Bakkeren G."/>
            <person name="Szabo L."/>
            <person name="Khalil H."/>
            <person name="Joly D."/>
            <person name="Goldberg J."/>
            <person name="Young S."/>
            <person name="Zeng Q."/>
            <person name="Fellers J."/>
        </authorList>
    </citation>
    <scope>NUCLEOTIDE SEQUENCE [LARGE SCALE GENOMIC DNA]</scope>
    <source>
        <strain evidence="9">1-1 BBBD Race 1</strain>
    </source>
</reference>
<dbReference type="PANTHER" id="PTHR12586:SF1">
    <property type="entry name" value="CDP-DIACYLGLYCEROL--GLYCEROL-3-PHOSPHATE 3-PHOSPHATIDYLTRANSFERASE, MITOCHONDRIAL"/>
    <property type="match status" value="1"/>
</dbReference>
<dbReference type="GO" id="GO:0008444">
    <property type="term" value="F:CDP-diacylglycerol-glycerol-3-phosphate 3-phosphatidyltransferase activity"/>
    <property type="evidence" value="ECO:0007669"/>
    <property type="project" value="UniProtKB-EC"/>
</dbReference>
<reference evidence="10 11" key="3">
    <citation type="journal article" date="2017" name="G3 (Bethesda)">
        <title>Comparative analysis highlights variable genome content of wheat rusts and divergence of the mating loci.</title>
        <authorList>
            <person name="Cuomo C.A."/>
            <person name="Bakkeren G."/>
            <person name="Khalil H.B."/>
            <person name="Panwar V."/>
            <person name="Joly D."/>
            <person name="Linning R."/>
            <person name="Sakthikumar S."/>
            <person name="Song X."/>
            <person name="Adiconis X."/>
            <person name="Fan L."/>
            <person name="Goldberg J.M."/>
            <person name="Levin J.Z."/>
            <person name="Young S."/>
            <person name="Zeng Q."/>
            <person name="Anikster Y."/>
            <person name="Bruce M."/>
            <person name="Wang M."/>
            <person name="Yin C."/>
            <person name="McCallum B."/>
            <person name="Szabo L.J."/>
            <person name="Hulbert S."/>
            <person name="Chen X."/>
            <person name="Fellers J.P."/>
        </authorList>
    </citation>
    <scope>NUCLEOTIDE SEQUENCE</scope>
    <source>
        <strain evidence="10">isolate 1-1 / race 1 (BBBD)</strain>
        <strain evidence="11">Isolate 1-1 / race 1 (BBBD)</strain>
    </source>
</reference>
<comment type="pathway">
    <text evidence="7">Phospholipid metabolism; phosphatidylglycerol biosynthesis; phosphatidylglycerol from CDP-diacylglycerol: step 1/2.</text>
</comment>
<dbReference type="UniPathway" id="UPA00084">
    <property type="reaction ID" value="UER00503"/>
</dbReference>
<dbReference type="VEuPathDB" id="FungiDB:PTTG_02891"/>
<dbReference type="CDD" id="cd09135">
    <property type="entry name" value="PLDc_PGS1_euk_1"/>
    <property type="match status" value="1"/>
</dbReference>
<evidence type="ECO:0000313" key="11">
    <source>
        <dbReference type="Proteomes" id="UP000005240"/>
    </source>
</evidence>
<dbReference type="Pfam" id="PF13091">
    <property type="entry name" value="PLDc_2"/>
    <property type="match status" value="1"/>
</dbReference>
<feature type="domain" description="Phospholipase D-like" evidence="8">
    <location>
        <begin position="77"/>
        <end position="226"/>
    </location>
</feature>
<organism evidence="9">
    <name type="scientific">Puccinia triticina (isolate 1-1 / race 1 (BBBD))</name>
    <name type="common">Brown leaf rust fungus</name>
    <dbReference type="NCBI Taxonomy" id="630390"/>
    <lineage>
        <taxon>Eukaryota</taxon>
        <taxon>Fungi</taxon>
        <taxon>Dikarya</taxon>
        <taxon>Basidiomycota</taxon>
        <taxon>Pucciniomycotina</taxon>
        <taxon>Pucciniomycetes</taxon>
        <taxon>Pucciniales</taxon>
        <taxon>Pucciniaceae</taxon>
        <taxon>Puccinia</taxon>
    </lineage>
</organism>
<dbReference type="CDD" id="cd09137">
    <property type="entry name" value="PLDc_PGS1_euk_2"/>
    <property type="match status" value="1"/>
</dbReference>
<dbReference type="SUPFAM" id="SSF56024">
    <property type="entry name" value="Phospholipase D/nuclease"/>
    <property type="match status" value="1"/>
</dbReference>
<comment type="function">
    <text evidence="7">Functions in the biosynthesis of the anionic phospholipids phosphatidylglycerol and cardiolipin.</text>
</comment>
<dbReference type="AlphaFoldDB" id="A0A0C4EQ36"/>
<proteinExistence type="inferred from homology"/>
<name>A0A0C4EQ36_PUCT1</name>
<reference evidence="10" key="4">
    <citation type="submission" date="2025-05" db="UniProtKB">
        <authorList>
            <consortium name="EnsemblFungi"/>
        </authorList>
    </citation>
    <scope>IDENTIFICATION</scope>
    <source>
        <strain evidence="10">isolate 1-1 / race 1 (BBBD)</strain>
    </source>
</reference>
<dbReference type="Proteomes" id="UP000005240">
    <property type="component" value="Unassembled WGS sequence"/>
</dbReference>
<comment type="similarity">
    <text evidence="7">Belongs to the CDP-alcohol phosphatidyltransferase class-II family.</text>
</comment>
<evidence type="ECO:0000256" key="7">
    <source>
        <dbReference type="RuleBase" id="RU365024"/>
    </source>
</evidence>
<comment type="catalytic activity">
    <reaction evidence="7">
        <text>a CDP-1,2-diacyl-sn-glycerol + sn-glycerol 3-phosphate = a 1,2-diacyl-sn-glycero-3-phospho-(1'-sn-glycero-3'-phosphate) + CMP + H(+)</text>
        <dbReference type="Rhea" id="RHEA:12593"/>
        <dbReference type="ChEBI" id="CHEBI:15378"/>
        <dbReference type="ChEBI" id="CHEBI:57597"/>
        <dbReference type="ChEBI" id="CHEBI:58332"/>
        <dbReference type="ChEBI" id="CHEBI:60110"/>
        <dbReference type="ChEBI" id="CHEBI:60377"/>
        <dbReference type="EC" id="2.7.8.5"/>
    </reaction>
</comment>
<evidence type="ECO:0000313" key="9">
    <source>
        <dbReference type="EMBL" id="OAV99140.1"/>
    </source>
</evidence>
<dbReference type="PANTHER" id="PTHR12586">
    <property type="entry name" value="CDP-DIACYLGLYCEROL--SERINE O-PHOSPHATIDYLTRANSFERASE"/>
    <property type="match status" value="1"/>
</dbReference>
<dbReference type="OrthoDB" id="10250191at2759"/>
<keyword evidence="2 7" id="KW-0808">Transferase</keyword>
<dbReference type="InterPro" id="IPR025202">
    <property type="entry name" value="PLD-like_dom"/>
</dbReference>
<reference evidence="9" key="1">
    <citation type="submission" date="2009-11" db="EMBL/GenBank/DDBJ databases">
        <authorList>
            <consortium name="The Broad Institute Genome Sequencing Platform"/>
            <person name="Ward D."/>
            <person name="Feldgarden M."/>
            <person name="Earl A."/>
            <person name="Young S.K."/>
            <person name="Zeng Q."/>
            <person name="Koehrsen M."/>
            <person name="Alvarado L."/>
            <person name="Berlin A."/>
            <person name="Bochicchio J."/>
            <person name="Borenstein D."/>
            <person name="Chapman S.B."/>
            <person name="Chen Z."/>
            <person name="Engels R."/>
            <person name="Freedman E."/>
            <person name="Gellesch M."/>
            <person name="Goldberg J."/>
            <person name="Griggs A."/>
            <person name="Gujja S."/>
            <person name="Heilman E."/>
            <person name="Heiman D."/>
            <person name="Hepburn T."/>
            <person name="Howarth C."/>
            <person name="Jen D."/>
            <person name="Larson L."/>
            <person name="Lewis B."/>
            <person name="Mehta T."/>
            <person name="Park D."/>
            <person name="Pearson M."/>
            <person name="Roberts A."/>
            <person name="Saif S."/>
            <person name="Shea T."/>
            <person name="Shenoy N."/>
            <person name="Sisk P."/>
            <person name="Stolte C."/>
            <person name="Sykes S."/>
            <person name="Thomson T."/>
            <person name="Walk T."/>
            <person name="White J."/>
            <person name="Yandava C."/>
            <person name="Izard J."/>
            <person name="Baranova O.V."/>
            <person name="Blanton J.M."/>
            <person name="Tanner A.C."/>
            <person name="Dewhirst F.E."/>
            <person name="Haas B."/>
            <person name="Nusbaum C."/>
            <person name="Birren B."/>
        </authorList>
    </citation>
    <scope>NUCLEOTIDE SEQUENCE [LARGE SCALE GENOMIC DNA]</scope>
    <source>
        <strain evidence="9">1-1 BBBD Race 1</strain>
    </source>
</reference>
<keyword evidence="7" id="KW-0496">Mitochondrion</keyword>
<keyword evidence="5 7" id="KW-0594">Phospholipid biosynthesis</keyword>
<protein>
    <recommendedName>
        <fullName evidence="7">CDP-diacylglycerol--glycerol-3-phosphate 3-phosphatidyltransferase</fullName>
        <ecNumber evidence="7">2.7.8.5</ecNumber>
    </recommendedName>
</protein>
<comment type="subcellular location">
    <subcellularLocation>
        <location evidence="7">Mitochondrion</location>
    </subcellularLocation>
</comment>
<keyword evidence="4 7" id="KW-0443">Lipid metabolism</keyword>
<keyword evidence="1 7" id="KW-0444">Lipid biosynthesis</keyword>
<keyword evidence="7" id="KW-0547">Nucleotide-binding</keyword>
<keyword evidence="6 7" id="KW-1208">Phospholipid metabolism</keyword>
<evidence type="ECO:0000259" key="8">
    <source>
        <dbReference type="Pfam" id="PF13091"/>
    </source>
</evidence>
<gene>
    <name evidence="9" type="ORF">PTTG_02891</name>
</gene>
<dbReference type="Gene3D" id="3.30.870.10">
    <property type="entry name" value="Endonuclease Chain A"/>
    <property type="match status" value="2"/>
</dbReference>
<dbReference type="EMBL" id="ADAS02000004">
    <property type="protein sequence ID" value="OAV99140.1"/>
    <property type="molecule type" value="Genomic_DNA"/>
</dbReference>
<evidence type="ECO:0000256" key="4">
    <source>
        <dbReference type="ARBA" id="ARBA00023098"/>
    </source>
</evidence>
<keyword evidence="7" id="KW-0067">ATP-binding</keyword>
<dbReference type="GO" id="GO:0032049">
    <property type="term" value="P:cardiolipin biosynthetic process"/>
    <property type="evidence" value="ECO:0007669"/>
    <property type="project" value="EnsemblFungi"/>
</dbReference>
<dbReference type="STRING" id="630390.A0A0C4EQ36"/>
<evidence type="ECO:0000256" key="5">
    <source>
        <dbReference type="ARBA" id="ARBA00023209"/>
    </source>
</evidence>
<dbReference type="GO" id="GO:0031966">
    <property type="term" value="C:mitochondrial membrane"/>
    <property type="evidence" value="ECO:0007669"/>
    <property type="project" value="EnsemblFungi"/>
</dbReference>
<dbReference type="InterPro" id="IPR016270">
    <property type="entry name" value="PGS1"/>
</dbReference>
<dbReference type="OMA" id="HKCLAQC"/>
<keyword evidence="11" id="KW-1185">Reference proteome</keyword>